<dbReference type="Proteomes" id="UP000011669">
    <property type="component" value="Unassembled WGS sequence"/>
</dbReference>
<feature type="transmembrane region" description="Helical" evidence="1">
    <location>
        <begin position="12"/>
        <end position="31"/>
    </location>
</feature>
<feature type="transmembrane region" description="Helical" evidence="1">
    <location>
        <begin position="112"/>
        <end position="133"/>
    </location>
</feature>
<evidence type="ECO:0000313" key="3">
    <source>
        <dbReference type="Proteomes" id="UP000011669"/>
    </source>
</evidence>
<keyword evidence="3" id="KW-1185">Reference proteome</keyword>
<name>M0MEC7_9EURY</name>
<organism evidence="2 3">
    <name type="scientific">Halococcus saccharolyticus DSM 5350</name>
    <dbReference type="NCBI Taxonomy" id="1227455"/>
    <lineage>
        <taxon>Archaea</taxon>
        <taxon>Methanobacteriati</taxon>
        <taxon>Methanobacteriota</taxon>
        <taxon>Stenosarchaea group</taxon>
        <taxon>Halobacteria</taxon>
        <taxon>Halobacteriales</taxon>
        <taxon>Halococcaceae</taxon>
        <taxon>Halococcus</taxon>
    </lineage>
</organism>
<evidence type="ECO:0000313" key="2">
    <source>
        <dbReference type="EMBL" id="EMA42770.1"/>
    </source>
</evidence>
<feature type="transmembrane region" description="Helical" evidence="1">
    <location>
        <begin position="37"/>
        <end position="58"/>
    </location>
</feature>
<dbReference type="EMBL" id="AOMD01000033">
    <property type="protein sequence ID" value="EMA42770.1"/>
    <property type="molecule type" value="Genomic_DNA"/>
</dbReference>
<dbReference type="AlphaFoldDB" id="M0MEC7"/>
<protein>
    <recommendedName>
        <fullName evidence="4">DUF2178 domain-containing protein</fullName>
    </recommendedName>
</protein>
<reference evidence="2 3" key="1">
    <citation type="journal article" date="2014" name="PLoS Genet.">
        <title>Phylogenetically driven sequencing of extremely halophilic archaea reveals strategies for static and dynamic osmo-response.</title>
        <authorList>
            <person name="Becker E.A."/>
            <person name="Seitzer P.M."/>
            <person name="Tritt A."/>
            <person name="Larsen D."/>
            <person name="Krusor M."/>
            <person name="Yao A.I."/>
            <person name="Wu D."/>
            <person name="Madern D."/>
            <person name="Eisen J.A."/>
            <person name="Darling A.E."/>
            <person name="Facciotti M.T."/>
        </authorList>
    </citation>
    <scope>NUCLEOTIDE SEQUENCE [LARGE SCALE GENOMIC DNA]</scope>
    <source>
        <strain evidence="2 3">DSM 5350</strain>
    </source>
</reference>
<gene>
    <name evidence="2" type="ORF">C449_16548</name>
</gene>
<evidence type="ECO:0000256" key="1">
    <source>
        <dbReference type="SAM" id="Phobius"/>
    </source>
</evidence>
<feature type="transmembrane region" description="Helical" evidence="1">
    <location>
        <begin position="79"/>
        <end position="100"/>
    </location>
</feature>
<proteinExistence type="predicted"/>
<accession>M0MEC7</accession>
<sequence length="137" mass="15033">MTETPPIQKGQRYNRIVIAVFAAGVLSFFIGMALDQYFVGLVVYSVAGLSGVAALLYLRFVSPVRLADERQQRLHERASGALVTLVAMVGLPVVIGLYLFDATSYYAISPFLWGAISAVGGLYLLWGGIYTLFRYRS</sequence>
<keyword evidence="1" id="KW-1133">Transmembrane helix</keyword>
<dbReference type="STRING" id="1227455.C449_16548"/>
<dbReference type="RefSeq" id="WP_006079166.1">
    <property type="nucleotide sequence ID" value="NZ_AOMD01000033.1"/>
</dbReference>
<evidence type="ECO:0008006" key="4">
    <source>
        <dbReference type="Google" id="ProtNLM"/>
    </source>
</evidence>
<dbReference type="InParanoid" id="M0MEC7"/>
<comment type="caution">
    <text evidence="2">The sequence shown here is derived from an EMBL/GenBank/DDBJ whole genome shotgun (WGS) entry which is preliminary data.</text>
</comment>
<keyword evidence="1" id="KW-0472">Membrane</keyword>
<dbReference type="OrthoDB" id="339577at2157"/>
<keyword evidence="1" id="KW-0812">Transmembrane</keyword>
<dbReference type="PATRIC" id="fig|1227455.4.peg.3370"/>